<dbReference type="GO" id="GO:0106310">
    <property type="term" value="F:protein serine kinase activity"/>
    <property type="evidence" value="ECO:0007669"/>
    <property type="project" value="UniProtKB-UniRule"/>
</dbReference>
<dbReference type="Pfam" id="PF00069">
    <property type="entry name" value="Pkinase"/>
    <property type="match status" value="1"/>
</dbReference>
<keyword evidence="4 10" id="KW-0808">Transferase</keyword>
<evidence type="ECO:0000256" key="4">
    <source>
        <dbReference type="ARBA" id="ARBA00022679"/>
    </source>
</evidence>
<dbReference type="PROSITE" id="PS00108">
    <property type="entry name" value="PROTEIN_KINASE_ST"/>
    <property type="match status" value="1"/>
</dbReference>
<gene>
    <name evidence="15" type="ORF">HF521_021318</name>
</gene>
<protein>
    <recommendedName>
        <fullName evidence="10">Serine/threonine-protein kinase</fullName>
        <ecNumber evidence="10">2.7.11.1</ecNumber>
    </recommendedName>
</protein>
<feature type="active site" description="Proton acceptor" evidence="11">
    <location>
        <position position="153"/>
    </location>
</feature>
<comment type="caution">
    <text evidence="15">The sequence shown here is derived from an EMBL/GenBank/DDBJ whole genome shotgun (WGS) entry which is preliminary data.</text>
</comment>
<evidence type="ECO:0000256" key="6">
    <source>
        <dbReference type="ARBA" id="ARBA00022777"/>
    </source>
</evidence>
<dbReference type="SUPFAM" id="SSF56112">
    <property type="entry name" value="Protein kinase-like (PK-like)"/>
    <property type="match status" value="1"/>
</dbReference>
<dbReference type="GO" id="GO:0005524">
    <property type="term" value="F:ATP binding"/>
    <property type="evidence" value="ECO:0007669"/>
    <property type="project" value="UniProtKB-UniRule"/>
</dbReference>
<dbReference type="InterPro" id="IPR011009">
    <property type="entry name" value="Kinase-like_dom_sf"/>
</dbReference>
<dbReference type="GO" id="GO:0004674">
    <property type="term" value="F:protein serine/threonine kinase activity"/>
    <property type="evidence" value="ECO:0007669"/>
    <property type="project" value="UniProtKB-UniRule"/>
</dbReference>
<dbReference type="InterPro" id="IPR008271">
    <property type="entry name" value="Ser/Thr_kinase_AS"/>
</dbReference>
<evidence type="ECO:0000313" key="15">
    <source>
        <dbReference type="EMBL" id="KAF7704246.1"/>
    </source>
</evidence>
<dbReference type="GO" id="GO:0043066">
    <property type="term" value="P:negative regulation of apoptotic process"/>
    <property type="evidence" value="ECO:0007669"/>
    <property type="project" value="UniProtKB-UniRule"/>
</dbReference>
<comment type="catalytic activity">
    <reaction evidence="9 10">
        <text>L-seryl-[protein] + ATP = O-phospho-L-seryl-[protein] + ADP + H(+)</text>
        <dbReference type="Rhea" id="RHEA:17989"/>
        <dbReference type="Rhea" id="RHEA-COMP:9863"/>
        <dbReference type="Rhea" id="RHEA-COMP:11604"/>
        <dbReference type="ChEBI" id="CHEBI:15378"/>
        <dbReference type="ChEBI" id="CHEBI:29999"/>
        <dbReference type="ChEBI" id="CHEBI:30616"/>
        <dbReference type="ChEBI" id="CHEBI:83421"/>
        <dbReference type="ChEBI" id="CHEBI:456216"/>
        <dbReference type="EC" id="2.7.11.1"/>
    </reaction>
</comment>
<dbReference type="EC" id="2.7.11.1" evidence="10"/>
<dbReference type="InterPro" id="IPR017441">
    <property type="entry name" value="Protein_kinase_ATP_BS"/>
</dbReference>
<dbReference type="PROSITE" id="PS50011">
    <property type="entry name" value="PROTEIN_KINASE_DOM"/>
    <property type="match status" value="1"/>
</dbReference>
<organism evidence="15 16">
    <name type="scientific">Silurus meridionalis</name>
    <name type="common">Southern catfish</name>
    <name type="synonym">Silurus soldatovi meridionalis</name>
    <dbReference type="NCBI Taxonomy" id="175797"/>
    <lineage>
        <taxon>Eukaryota</taxon>
        <taxon>Metazoa</taxon>
        <taxon>Chordata</taxon>
        <taxon>Craniata</taxon>
        <taxon>Vertebrata</taxon>
        <taxon>Euteleostomi</taxon>
        <taxon>Actinopterygii</taxon>
        <taxon>Neopterygii</taxon>
        <taxon>Teleostei</taxon>
        <taxon>Ostariophysi</taxon>
        <taxon>Siluriformes</taxon>
        <taxon>Siluridae</taxon>
        <taxon>Silurus</taxon>
    </lineage>
</organism>
<feature type="binding site" evidence="12">
    <location>
        <begin position="28"/>
        <end position="36"/>
    </location>
    <ligand>
        <name>ATP</name>
        <dbReference type="ChEBI" id="CHEBI:30616"/>
    </ligand>
</feature>
<dbReference type="InterPro" id="IPR051138">
    <property type="entry name" value="PIM_Ser/Thr_kinase"/>
</dbReference>
<evidence type="ECO:0000256" key="2">
    <source>
        <dbReference type="ARBA" id="ARBA00022527"/>
    </source>
</evidence>
<keyword evidence="6 10" id="KW-0418">Kinase</keyword>
<comment type="catalytic activity">
    <reaction evidence="8 10">
        <text>L-threonyl-[protein] + ATP = O-phospho-L-threonyl-[protein] + ADP + H(+)</text>
        <dbReference type="Rhea" id="RHEA:46608"/>
        <dbReference type="Rhea" id="RHEA-COMP:11060"/>
        <dbReference type="Rhea" id="RHEA-COMP:11605"/>
        <dbReference type="ChEBI" id="CHEBI:15378"/>
        <dbReference type="ChEBI" id="CHEBI:30013"/>
        <dbReference type="ChEBI" id="CHEBI:30616"/>
        <dbReference type="ChEBI" id="CHEBI:61977"/>
        <dbReference type="ChEBI" id="CHEBI:456216"/>
        <dbReference type="EC" id="2.7.11.1"/>
    </reaction>
</comment>
<dbReference type="PANTHER" id="PTHR22984">
    <property type="entry name" value="SERINE/THREONINE-PROTEIN KINASE PIM"/>
    <property type="match status" value="1"/>
</dbReference>
<dbReference type="EMBL" id="JABFDY010000008">
    <property type="protein sequence ID" value="KAF7704246.1"/>
    <property type="molecule type" value="Genomic_DNA"/>
</dbReference>
<evidence type="ECO:0000256" key="1">
    <source>
        <dbReference type="ARBA" id="ARBA00005505"/>
    </source>
</evidence>
<dbReference type="Gene3D" id="3.30.200.20">
    <property type="entry name" value="Phosphorylase Kinase, domain 1"/>
    <property type="match status" value="1"/>
</dbReference>
<dbReference type="PROSITE" id="PS00107">
    <property type="entry name" value="PROTEIN_KINASE_ATP"/>
    <property type="match status" value="1"/>
</dbReference>
<dbReference type="Gene3D" id="1.10.510.10">
    <property type="entry name" value="Transferase(Phosphotransferase) domain 1"/>
    <property type="match status" value="1"/>
</dbReference>
<feature type="domain" description="Protein kinase" evidence="14">
    <location>
        <begin position="22"/>
        <end position="277"/>
    </location>
</feature>
<dbReference type="GO" id="GO:0007346">
    <property type="term" value="P:regulation of mitotic cell cycle"/>
    <property type="evidence" value="ECO:0007669"/>
    <property type="project" value="TreeGrafter"/>
</dbReference>
<dbReference type="AlphaFoldDB" id="A0A8T0BFF4"/>
<feature type="binding site" evidence="12">
    <location>
        <position position="115"/>
    </location>
    <ligand>
        <name>ATP</name>
        <dbReference type="ChEBI" id="CHEBI:30616"/>
    </ligand>
</feature>
<sequence>MTHEAHEQPELQTKKRDIYDHYILGELLGYGSFGCVYAGVRISDGKKVALKIMHKINNHQNITIAGDARSLPVEVALLELVCKPPHCPFVIQLLEWFETPDAIILVLERPDPCVDLFDFLTNNIMTETEIIFIVQQIVLAACHCRNRGVFHQDIKAENVLLNPLTLQVKLIDFGLGVLHKDTTYTEHAGTDIYIPPECYVDKEYEAEPFTVWGLGVLSYILLCRMQPFDGEKEIVEGHLFIPDELSKASQDFIGWCLQRDPNSRPTLNQILGPHWFRRQGKVQWALFGQNESSQHLLSTTCV</sequence>
<name>A0A8T0BFF4_SILME</name>
<evidence type="ECO:0000256" key="13">
    <source>
        <dbReference type="PROSITE-ProRule" id="PRU10141"/>
    </source>
</evidence>
<comment type="function">
    <text evidence="10">Proto-oncogene with serine/threonine kinase activity involved in cell survival and cell proliferation.</text>
</comment>
<evidence type="ECO:0000313" key="16">
    <source>
        <dbReference type="Proteomes" id="UP000606274"/>
    </source>
</evidence>
<evidence type="ECO:0000256" key="5">
    <source>
        <dbReference type="ARBA" id="ARBA00022741"/>
    </source>
</evidence>
<keyword evidence="2 10" id="KW-0723">Serine/threonine-protein kinase</keyword>
<keyword evidence="16" id="KW-1185">Reference proteome</keyword>
<evidence type="ECO:0000256" key="9">
    <source>
        <dbReference type="ARBA" id="ARBA00048679"/>
    </source>
</evidence>
<dbReference type="InterPro" id="IPR017348">
    <property type="entry name" value="PIM1/2/3"/>
</dbReference>
<dbReference type="PANTHER" id="PTHR22984:SF11">
    <property type="entry name" value="AURORA KINASE-RELATED"/>
    <property type="match status" value="1"/>
</dbReference>
<keyword evidence="3" id="KW-0597">Phosphoprotein</keyword>
<evidence type="ECO:0000256" key="10">
    <source>
        <dbReference type="PIRNR" id="PIRNR037993"/>
    </source>
</evidence>
<dbReference type="Proteomes" id="UP000606274">
    <property type="component" value="Unassembled WGS sequence"/>
</dbReference>
<keyword evidence="7 10" id="KW-0067">ATP-binding</keyword>
<evidence type="ECO:0000256" key="7">
    <source>
        <dbReference type="ARBA" id="ARBA00022840"/>
    </source>
</evidence>
<keyword evidence="5 10" id="KW-0547">Nucleotide-binding</keyword>
<evidence type="ECO:0000256" key="11">
    <source>
        <dbReference type="PIRSR" id="PIRSR037993-1"/>
    </source>
</evidence>
<evidence type="ECO:0000256" key="12">
    <source>
        <dbReference type="PIRSR" id="PIRSR037993-2"/>
    </source>
</evidence>
<accession>A0A8T0BFF4</accession>
<evidence type="ECO:0000256" key="3">
    <source>
        <dbReference type="ARBA" id="ARBA00022553"/>
    </source>
</evidence>
<reference evidence="15" key="1">
    <citation type="submission" date="2020-08" db="EMBL/GenBank/DDBJ databases">
        <title>Chromosome-level assembly of Southern catfish (Silurus meridionalis) provides insights into visual adaptation to the nocturnal and benthic lifestyles.</title>
        <authorList>
            <person name="Zhang Y."/>
            <person name="Wang D."/>
            <person name="Peng Z."/>
        </authorList>
    </citation>
    <scope>NUCLEOTIDE SEQUENCE</scope>
    <source>
        <strain evidence="15">SWU-2019-XX</strain>
        <tissue evidence="15">Muscle</tissue>
    </source>
</reference>
<feature type="binding site" evidence="12">
    <location>
        <position position="108"/>
    </location>
    <ligand>
        <name>ATP</name>
        <dbReference type="ChEBI" id="CHEBI:30616"/>
    </ligand>
</feature>
<comment type="similarity">
    <text evidence="1 10">Belongs to the protein kinase superfamily. CAMK Ser/Thr protein kinase family. PIM subfamily.</text>
</comment>
<feature type="binding site" evidence="12 13">
    <location>
        <position position="51"/>
    </location>
    <ligand>
        <name>ATP</name>
        <dbReference type="ChEBI" id="CHEBI:30616"/>
    </ligand>
</feature>
<dbReference type="GO" id="GO:0005737">
    <property type="term" value="C:cytoplasm"/>
    <property type="evidence" value="ECO:0007669"/>
    <property type="project" value="UniProtKB-UniRule"/>
</dbReference>
<proteinExistence type="inferred from homology"/>
<dbReference type="PIRSF" id="PIRSF037993">
    <property type="entry name" value="STPK_Pim-1"/>
    <property type="match status" value="1"/>
</dbReference>
<evidence type="ECO:0000259" key="14">
    <source>
        <dbReference type="PROSITE" id="PS50011"/>
    </source>
</evidence>
<dbReference type="SMART" id="SM00220">
    <property type="entry name" value="S_TKc"/>
    <property type="match status" value="1"/>
</dbReference>
<evidence type="ECO:0000256" key="8">
    <source>
        <dbReference type="ARBA" id="ARBA00047899"/>
    </source>
</evidence>
<dbReference type="InterPro" id="IPR000719">
    <property type="entry name" value="Prot_kinase_dom"/>
</dbReference>